<proteinExistence type="predicted"/>
<dbReference type="KEGG" id="dvi:6624727"/>
<dbReference type="Pfam" id="PF00147">
    <property type="entry name" value="Fibrinogen_C"/>
    <property type="match status" value="1"/>
</dbReference>
<dbReference type="OrthoDB" id="6145874at2759"/>
<evidence type="ECO:0000313" key="4">
    <source>
        <dbReference type="Proteomes" id="UP000008792"/>
    </source>
</evidence>
<dbReference type="EMBL" id="CH940647">
    <property type="protein sequence ID" value="EDW70881.2"/>
    <property type="molecule type" value="Genomic_DNA"/>
</dbReference>
<evidence type="ECO:0000259" key="2">
    <source>
        <dbReference type="PROSITE" id="PS51406"/>
    </source>
</evidence>
<dbReference type="Gene3D" id="3.90.215.10">
    <property type="entry name" value="Gamma Fibrinogen, chain A, domain 1"/>
    <property type="match status" value="1"/>
</dbReference>
<dbReference type="Proteomes" id="UP000008792">
    <property type="component" value="Unassembled WGS sequence"/>
</dbReference>
<keyword evidence="4" id="KW-1185">Reference proteome</keyword>
<accession>B4LC53</accession>
<dbReference type="AlphaFoldDB" id="B4LC53"/>
<sequence length="335" mass="38819">MVSLLAVPDPRLISYQFEKQINRTVLLAVYGNQNSGGEVRKVHLQGSETIIRVYTSDDNNNKVEGNDREIKQLQEKLNQHNELVIEALKELTKNVSSIKEEVGKPTSNPLKLQKYEEQLKKQKKSIDEKDQQIAEIKNQVNICAKNLKSYEEKLVYSECTDIADSPGIHKIKPDQEEPFDVLCDSATAGPGWTVIQQRINGKENFNRDWKTYRAGFGDFVGDFFLGLENIHRLTNSQPHELYIYMEDFDGIIKYYRYEQFTIAGEDDLYRLRISDKAVGNATKDALIYLNYQQFTTFDRDNDVDVYANCAKDYGGGWWYRFCIRRYSLLQLNSND</sequence>
<dbReference type="GO" id="GO:0005615">
    <property type="term" value="C:extracellular space"/>
    <property type="evidence" value="ECO:0007669"/>
    <property type="project" value="TreeGrafter"/>
</dbReference>
<dbReference type="PANTHER" id="PTHR19143">
    <property type="entry name" value="FIBRINOGEN/TENASCIN/ANGIOPOEITIN"/>
    <property type="match status" value="1"/>
</dbReference>
<dbReference type="Gene3D" id="4.10.530.10">
    <property type="entry name" value="Gamma-fibrinogen Carboxyl Terminal Fragment, domain 2"/>
    <property type="match status" value="1"/>
</dbReference>
<gene>
    <name evidence="3" type="primary">Dvir\GJ14027</name>
    <name evidence="3" type="ORF">Dvir_GJ14027</name>
</gene>
<feature type="domain" description="Fibrinogen C-terminal" evidence="2">
    <location>
        <begin position="150"/>
        <end position="335"/>
    </location>
</feature>
<dbReference type="CDD" id="cd00087">
    <property type="entry name" value="FReD"/>
    <property type="match status" value="1"/>
</dbReference>
<dbReference type="InterPro" id="IPR050373">
    <property type="entry name" value="Fibrinogen_C-term_domain"/>
</dbReference>
<dbReference type="PROSITE" id="PS51406">
    <property type="entry name" value="FIBRINOGEN_C_2"/>
    <property type="match status" value="1"/>
</dbReference>
<dbReference type="SMART" id="SM00186">
    <property type="entry name" value="FBG"/>
    <property type="match status" value="1"/>
</dbReference>
<reference evidence="3 4" key="1">
    <citation type="journal article" date="2007" name="Nature">
        <title>Evolution of genes and genomes on the Drosophila phylogeny.</title>
        <authorList>
            <consortium name="Drosophila 12 Genomes Consortium"/>
            <person name="Clark A.G."/>
            <person name="Eisen M.B."/>
            <person name="Smith D.R."/>
            <person name="Bergman C.M."/>
            <person name="Oliver B."/>
            <person name="Markow T.A."/>
            <person name="Kaufman T.C."/>
            <person name="Kellis M."/>
            <person name="Gelbart W."/>
            <person name="Iyer V.N."/>
            <person name="Pollard D.A."/>
            <person name="Sackton T.B."/>
            <person name="Larracuente A.M."/>
            <person name="Singh N.D."/>
            <person name="Abad J.P."/>
            <person name="Abt D.N."/>
            <person name="Adryan B."/>
            <person name="Aguade M."/>
            <person name="Akashi H."/>
            <person name="Anderson W.W."/>
            <person name="Aquadro C.F."/>
            <person name="Ardell D.H."/>
            <person name="Arguello R."/>
            <person name="Artieri C.G."/>
            <person name="Barbash D.A."/>
            <person name="Barker D."/>
            <person name="Barsanti P."/>
            <person name="Batterham P."/>
            <person name="Batzoglou S."/>
            <person name="Begun D."/>
            <person name="Bhutkar A."/>
            <person name="Blanco E."/>
            <person name="Bosak S.A."/>
            <person name="Bradley R.K."/>
            <person name="Brand A.D."/>
            <person name="Brent M.R."/>
            <person name="Brooks A.N."/>
            <person name="Brown R.H."/>
            <person name="Butlin R.K."/>
            <person name="Caggese C."/>
            <person name="Calvi B.R."/>
            <person name="Bernardo de Carvalho A."/>
            <person name="Caspi A."/>
            <person name="Castrezana S."/>
            <person name="Celniker S.E."/>
            <person name="Chang J.L."/>
            <person name="Chapple C."/>
            <person name="Chatterji S."/>
            <person name="Chinwalla A."/>
            <person name="Civetta A."/>
            <person name="Clifton S.W."/>
            <person name="Comeron J.M."/>
            <person name="Costello J.C."/>
            <person name="Coyne J.A."/>
            <person name="Daub J."/>
            <person name="David R.G."/>
            <person name="Delcher A.L."/>
            <person name="Delehaunty K."/>
            <person name="Do C.B."/>
            <person name="Ebling H."/>
            <person name="Edwards K."/>
            <person name="Eickbush T."/>
            <person name="Evans J.D."/>
            <person name="Filipski A."/>
            <person name="Findeiss S."/>
            <person name="Freyhult E."/>
            <person name="Fulton L."/>
            <person name="Fulton R."/>
            <person name="Garcia A.C."/>
            <person name="Gardiner A."/>
            <person name="Garfield D.A."/>
            <person name="Garvin B.E."/>
            <person name="Gibson G."/>
            <person name="Gilbert D."/>
            <person name="Gnerre S."/>
            <person name="Godfrey J."/>
            <person name="Good R."/>
            <person name="Gotea V."/>
            <person name="Gravely B."/>
            <person name="Greenberg A.J."/>
            <person name="Griffiths-Jones S."/>
            <person name="Gross S."/>
            <person name="Guigo R."/>
            <person name="Gustafson E.A."/>
            <person name="Haerty W."/>
            <person name="Hahn M.W."/>
            <person name="Halligan D.L."/>
            <person name="Halpern A.L."/>
            <person name="Halter G.M."/>
            <person name="Han M.V."/>
            <person name="Heger A."/>
            <person name="Hillier L."/>
            <person name="Hinrichs A.S."/>
            <person name="Holmes I."/>
            <person name="Hoskins R.A."/>
            <person name="Hubisz M.J."/>
            <person name="Hultmark D."/>
            <person name="Huntley M.A."/>
            <person name="Jaffe D.B."/>
            <person name="Jagadeeshan S."/>
            <person name="Jeck W.R."/>
            <person name="Johnson J."/>
            <person name="Jones C.D."/>
            <person name="Jordan W.C."/>
            <person name="Karpen G.H."/>
            <person name="Kataoka E."/>
            <person name="Keightley P.D."/>
            <person name="Kheradpour P."/>
            <person name="Kirkness E.F."/>
            <person name="Koerich L.B."/>
            <person name="Kristiansen K."/>
            <person name="Kudrna D."/>
            <person name="Kulathinal R.J."/>
            <person name="Kumar S."/>
            <person name="Kwok R."/>
            <person name="Lander E."/>
            <person name="Langley C.H."/>
            <person name="Lapoint R."/>
            <person name="Lazzaro B.P."/>
            <person name="Lee S.J."/>
            <person name="Levesque L."/>
            <person name="Li R."/>
            <person name="Lin C.F."/>
            <person name="Lin M.F."/>
            <person name="Lindblad-Toh K."/>
            <person name="Llopart A."/>
            <person name="Long M."/>
            <person name="Low L."/>
            <person name="Lozovsky E."/>
            <person name="Lu J."/>
            <person name="Luo M."/>
            <person name="Machado C.A."/>
            <person name="Makalowski W."/>
            <person name="Marzo M."/>
            <person name="Matsuda M."/>
            <person name="Matzkin L."/>
            <person name="McAllister B."/>
            <person name="McBride C.S."/>
            <person name="McKernan B."/>
            <person name="McKernan K."/>
            <person name="Mendez-Lago M."/>
            <person name="Minx P."/>
            <person name="Mollenhauer M.U."/>
            <person name="Montooth K."/>
            <person name="Mount S.M."/>
            <person name="Mu X."/>
            <person name="Myers E."/>
            <person name="Negre B."/>
            <person name="Newfeld S."/>
            <person name="Nielsen R."/>
            <person name="Noor M.A."/>
            <person name="O'Grady P."/>
            <person name="Pachter L."/>
            <person name="Papaceit M."/>
            <person name="Parisi M.J."/>
            <person name="Parisi M."/>
            <person name="Parts L."/>
            <person name="Pedersen J.S."/>
            <person name="Pesole G."/>
            <person name="Phillippy A.M."/>
            <person name="Ponting C.P."/>
            <person name="Pop M."/>
            <person name="Porcelli D."/>
            <person name="Powell J.R."/>
            <person name="Prohaska S."/>
            <person name="Pruitt K."/>
            <person name="Puig M."/>
            <person name="Quesneville H."/>
            <person name="Ram K.R."/>
            <person name="Rand D."/>
            <person name="Rasmussen M.D."/>
            <person name="Reed L.K."/>
            <person name="Reenan R."/>
            <person name="Reily A."/>
            <person name="Remington K.A."/>
            <person name="Rieger T.T."/>
            <person name="Ritchie M.G."/>
            <person name="Robin C."/>
            <person name="Rogers Y.H."/>
            <person name="Rohde C."/>
            <person name="Rozas J."/>
            <person name="Rubenfield M.J."/>
            <person name="Ruiz A."/>
            <person name="Russo S."/>
            <person name="Salzberg S.L."/>
            <person name="Sanchez-Gracia A."/>
            <person name="Saranga D.J."/>
            <person name="Sato H."/>
            <person name="Schaeffer S.W."/>
            <person name="Schatz M.C."/>
            <person name="Schlenke T."/>
            <person name="Schwartz R."/>
            <person name="Segarra C."/>
            <person name="Singh R.S."/>
            <person name="Sirot L."/>
            <person name="Sirota M."/>
            <person name="Sisneros N.B."/>
            <person name="Smith C.D."/>
            <person name="Smith T.F."/>
            <person name="Spieth J."/>
            <person name="Stage D.E."/>
            <person name="Stark A."/>
            <person name="Stephan W."/>
            <person name="Strausberg R.L."/>
            <person name="Strempel S."/>
            <person name="Sturgill D."/>
            <person name="Sutton G."/>
            <person name="Sutton G.G."/>
            <person name="Tao W."/>
            <person name="Teichmann S."/>
            <person name="Tobari Y.N."/>
            <person name="Tomimura Y."/>
            <person name="Tsolas J.M."/>
            <person name="Valente V.L."/>
            <person name="Venter E."/>
            <person name="Venter J.C."/>
            <person name="Vicario S."/>
            <person name="Vieira F.G."/>
            <person name="Vilella A.J."/>
            <person name="Villasante A."/>
            <person name="Walenz B."/>
            <person name="Wang J."/>
            <person name="Wasserman M."/>
            <person name="Watts T."/>
            <person name="Wilson D."/>
            <person name="Wilson R.K."/>
            <person name="Wing R.A."/>
            <person name="Wolfner M.F."/>
            <person name="Wong A."/>
            <person name="Wong G.K."/>
            <person name="Wu C.I."/>
            <person name="Wu G."/>
            <person name="Yamamoto D."/>
            <person name="Yang H.P."/>
            <person name="Yang S.P."/>
            <person name="Yorke J.A."/>
            <person name="Yoshida K."/>
            <person name="Zdobnov E."/>
            <person name="Zhang P."/>
            <person name="Zhang Y."/>
            <person name="Zimin A.V."/>
            <person name="Baldwin J."/>
            <person name="Abdouelleil A."/>
            <person name="Abdulkadir J."/>
            <person name="Abebe A."/>
            <person name="Abera B."/>
            <person name="Abreu J."/>
            <person name="Acer S.C."/>
            <person name="Aftuck L."/>
            <person name="Alexander A."/>
            <person name="An P."/>
            <person name="Anderson E."/>
            <person name="Anderson S."/>
            <person name="Arachi H."/>
            <person name="Azer M."/>
            <person name="Bachantsang P."/>
            <person name="Barry A."/>
            <person name="Bayul T."/>
            <person name="Berlin A."/>
            <person name="Bessette D."/>
            <person name="Bloom T."/>
            <person name="Blye J."/>
            <person name="Boguslavskiy L."/>
            <person name="Bonnet C."/>
            <person name="Boukhgalter B."/>
            <person name="Bourzgui I."/>
            <person name="Brown A."/>
            <person name="Cahill P."/>
            <person name="Channer S."/>
            <person name="Cheshatsang Y."/>
            <person name="Chuda L."/>
            <person name="Citroen M."/>
            <person name="Collymore A."/>
            <person name="Cooke P."/>
            <person name="Costello M."/>
            <person name="D'Aco K."/>
            <person name="Daza R."/>
            <person name="De Haan G."/>
            <person name="DeGray S."/>
            <person name="DeMaso C."/>
            <person name="Dhargay N."/>
            <person name="Dooley K."/>
            <person name="Dooley E."/>
            <person name="Doricent M."/>
            <person name="Dorje P."/>
            <person name="Dorjee K."/>
            <person name="Dupes A."/>
            <person name="Elong R."/>
            <person name="Falk J."/>
            <person name="Farina A."/>
            <person name="Faro S."/>
            <person name="Ferguson D."/>
            <person name="Fisher S."/>
            <person name="Foley C.D."/>
            <person name="Franke A."/>
            <person name="Friedrich D."/>
            <person name="Gadbois L."/>
            <person name="Gearin G."/>
            <person name="Gearin C.R."/>
            <person name="Giannoukos G."/>
            <person name="Goode T."/>
            <person name="Graham J."/>
            <person name="Grandbois E."/>
            <person name="Grewal S."/>
            <person name="Gyaltsen K."/>
            <person name="Hafez N."/>
            <person name="Hagos B."/>
            <person name="Hall J."/>
            <person name="Henson C."/>
            <person name="Hollinger A."/>
            <person name="Honan T."/>
            <person name="Huard M.D."/>
            <person name="Hughes L."/>
            <person name="Hurhula B."/>
            <person name="Husby M.E."/>
            <person name="Kamat A."/>
            <person name="Kanga B."/>
            <person name="Kashin S."/>
            <person name="Khazanovich D."/>
            <person name="Kisner P."/>
            <person name="Lance K."/>
            <person name="Lara M."/>
            <person name="Lee W."/>
            <person name="Lennon N."/>
            <person name="Letendre F."/>
            <person name="LeVine R."/>
            <person name="Lipovsky A."/>
            <person name="Liu X."/>
            <person name="Liu J."/>
            <person name="Liu S."/>
            <person name="Lokyitsang T."/>
            <person name="Lokyitsang Y."/>
            <person name="Lubonja R."/>
            <person name="Lui A."/>
            <person name="MacDonald P."/>
            <person name="Magnisalis V."/>
            <person name="Maru K."/>
            <person name="Matthews C."/>
            <person name="McCusker W."/>
            <person name="McDonough S."/>
            <person name="Mehta T."/>
            <person name="Meldrim J."/>
            <person name="Meneus L."/>
            <person name="Mihai O."/>
            <person name="Mihalev A."/>
            <person name="Mihova T."/>
            <person name="Mittelman R."/>
            <person name="Mlenga V."/>
            <person name="Montmayeur A."/>
            <person name="Mulrain L."/>
            <person name="Navidi A."/>
            <person name="Naylor J."/>
            <person name="Negash T."/>
            <person name="Nguyen T."/>
            <person name="Nguyen N."/>
            <person name="Nicol R."/>
            <person name="Norbu C."/>
            <person name="Norbu N."/>
            <person name="Novod N."/>
            <person name="O'Neill B."/>
            <person name="Osman S."/>
            <person name="Markiewicz E."/>
            <person name="Oyono O.L."/>
            <person name="Patti C."/>
            <person name="Phunkhang P."/>
            <person name="Pierre F."/>
            <person name="Priest M."/>
            <person name="Raghuraman S."/>
            <person name="Rege F."/>
            <person name="Reyes R."/>
            <person name="Rise C."/>
            <person name="Rogov P."/>
            <person name="Ross K."/>
            <person name="Ryan E."/>
            <person name="Settipalli S."/>
            <person name="Shea T."/>
            <person name="Sherpa N."/>
            <person name="Shi L."/>
            <person name="Shih D."/>
            <person name="Sparrow T."/>
            <person name="Spaulding J."/>
            <person name="Stalker J."/>
            <person name="Stange-Thomann N."/>
            <person name="Stavropoulos S."/>
            <person name="Stone C."/>
            <person name="Strader C."/>
            <person name="Tesfaye S."/>
            <person name="Thomson T."/>
            <person name="Thoulutsang Y."/>
            <person name="Thoulutsang D."/>
            <person name="Topham K."/>
            <person name="Topping I."/>
            <person name="Tsamla T."/>
            <person name="Vassiliev H."/>
            <person name="Vo A."/>
            <person name="Wangchuk T."/>
            <person name="Wangdi T."/>
            <person name="Weiand M."/>
            <person name="Wilkinson J."/>
            <person name="Wilson A."/>
            <person name="Yadav S."/>
            <person name="Young G."/>
            <person name="Yu Q."/>
            <person name="Zembek L."/>
            <person name="Zhong D."/>
            <person name="Zimmer A."/>
            <person name="Zwirko Z."/>
            <person name="Jaffe D.B."/>
            <person name="Alvarez P."/>
            <person name="Brockman W."/>
            <person name="Butler J."/>
            <person name="Chin C."/>
            <person name="Gnerre S."/>
            <person name="Grabherr M."/>
            <person name="Kleber M."/>
            <person name="Mauceli E."/>
            <person name="MacCallum I."/>
        </authorList>
    </citation>
    <scope>NUCLEOTIDE SEQUENCE [LARGE SCALE GENOMIC DNA]</scope>
    <source>
        <strain evidence="4">Tucson 15010-1051.87</strain>
    </source>
</reference>
<dbReference type="InterPro" id="IPR036056">
    <property type="entry name" value="Fibrinogen-like_C"/>
</dbReference>
<feature type="coiled-coil region" evidence="1">
    <location>
        <begin position="56"/>
        <end position="153"/>
    </location>
</feature>
<dbReference type="SUPFAM" id="SSF56496">
    <property type="entry name" value="Fibrinogen C-terminal domain-like"/>
    <property type="match status" value="1"/>
</dbReference>
<dbReference type="STRING" id="7244.B4LC53"/>
<evidence type="ECO:0000256" key="1">
    <source>
        <dbReference type="SAM" id="Coils"/>
    </source>
</evidence>
<protein>
    <recommendedName>
        <fullName evidence="2">Fibrinogen C-terminal domain-containing protein</fullName>
    </recommendedName>
</protein>
<dbReference type="InParanoid" id="B4LC53"/>
<dbReference type="SMR" id="B4LC53"/>
<dbReference type="InterPro" id="IPR002181">
    <property type="entry name" value="Fibrinogen_a/b/g_C_dom"/>
</dbReference>
<name>B4LC53_DROVI</name>
<dbReference type="HOGENOM" id="CLU_038628_1_2_1"/>
<organism evidence="3 4">
    <name type="scientific">Drosophila virilis</name>
    <name type="common">Fruit fly</name>
    <dbReference type="NCBI Taxonomy" id="7244"/>
    <lineage>
        <taxon>Eukaryota</taxon>
        <taxon>Metazoa</taxon>
        <taxon>Ecdysozoa</taxon>
        <taxon>Arthropoda</taxon>
        <taxon>Hexapoda</taxon>
        <taxon>Insecta</taxon>
        <taxon>Pterygota</taxon>
        <taxon>Neoptera</taxon>
        <taxon>Endopterygota</taxon>
        <taxon>Diptera</taxon>
        <taxon>Brachycera</taxon>
        <taxon>Muscomorpha</taxon>
        <taxon>Ephydroidea</taxon>
        <taxon>Drosophilidae</taxon>
        <taxon>Drosophila</taxon>
    </lineage>
</organism>
<dbReference type="eggNOG" id="KOG2579">
    <property type="taxonomic scope" value="Eukaryota"/>
</dbReference>
<dbReference type="InterPro" id="IPR014716">
    <property type="entry name" value="Fibrinogen_a/b/g_C_1"/>
</dbReference>
<keyword evidence="1" id="KW-0175">Coiled coil</keyword>
<dbReference type="PANTHER" id="PTHR19143:SF327">
    <property type="entry name" value="FI21813P1-RELATED"/>
    <property type="match status" value="1"/>
</dbReference>
<evidence type="ECO:0000313" key="3">
    <source>
        <dbReference type="EMBL" id="EDW70881.2"/>
    </source>
</evidence>